<keyword evidence="5" id="KW-0067">ATP-binding</keyword>
<dbReference type="Gene3D" id="3.40.50.12780">
    <property type="entry name" value="N-terminal domain of ligase-like"/>
    <property type="match status" value="1"/>
</dbReference>
<protein>
    <recommendedName>
        <fullName evidence="2">acetate--CoA ligase</fullName>
        <ecNumber evidence="2">6.2.1.1</ecNumber>
    </recommendedName>
</protein>
<comment type="similarity">
    <text evidence="1">Belongs to the ATP-dependent AMP-binding enzyme family.</text>
</comment>
<evidence type="ECO:0000256" key="6">
    <source>
        <dbReference type="ARBA" id="ARBA00022990"/>
    </source>
</evidence>
<dbReference type="InterPro" id="IPR000873">
    <property type="entry name" value="AMP-dep_synth/lig_dom"/>
</dbReference>
<dbReference type="PANTHER" id="PTHR24095:SF14">
    <property type="entry name" value="ACETYL-COENZYME A SYNTHETASE 1"/>
    <property type="match status" value="1"/>
</dbReference>
<dbReference type="PANTHER" id="PTHR24095">
    <property type="entry name" value="ACETYL-COENZYME A SYNTHETASE"/>
    <property type="match status" value="1"/>
</dbReference>
<dbReference type="Gene3D" id="3.30.300.30">
    <property type="match status" value="1"/>
</dbReference>
<dbReference type="InterPro" id="IPR025110">
    <property type="entry name" value="AMP-bd_C"/>
</dbReference>
<dbReference type="Pfam" id="PF00501">
    <property type="entry name" value="AMP-binding"/>
    <property type="match status" value="1"/>
</dbReference>
<reference evidence="10" key="1">
    <citation type="journal article" date="2018" name="Int. J. Syst. Evol. Microbiol.">
        <title>Jatrophihabitans telluris sp. nov., isolated from sediment soil of lava forest wetlands and the emended description of the genus Jatrophihabitans.</title>
        <authorList>
            <person name="Lee K.C."/>
            <person name="Suh M.K."/>
            <person name="Eom M.K."/>
            <person name="Kim K.K."/>
            <person name="Kim J.S."/>
            <person name="Kim D.S."/>
            <person name="Ko S.H."/>
            <person name="Shin Y.K."/>
            <person name="Lee J.S."/>
        </authorList>
    </citation>
    <scope>NUCLEOTIDE SEQUENCE</scope>
    <source>
        <strain evidence="10">N237</strain>
    </source>
</reference>
<keyword evidence="3" id="KW-0436">Ligase</keyword>
<evidence type="ECO:0000313" key="11">
    <source>
        <dbReference type="Proteomes" id="UP001056336"/>
    </source>
</evidence>
<dbReference type="RefSeq" id="WP_249772880.1">
    <property type="nucleotide sequence ID" value="NZ_CP097332.1"/>
</dbReference>
<organism evidence="10 11">
    <name type="scientific">Jatrophihabitans telluris</name>
    <dbReference type="NCBI Taxonomy" id="2038343"/>
    <lineage>
        <taxon>Bacteria</taxon>
        <taxon>Bacillati</taxon>
        <taxon>Actinomycetota</taxon>
        <taxon>Actinomycetes</taxon>
        <taxon>Jatrophihabitantales</taxon>
        <taxon>Jatrophihabitantaceae</taxon>
        <taxon>Jatrophihabitans</taxon>
    </lineage>
</organism>
<feature type="domain" description="AMP-binding enzyme C-terminal" evidence="8">
    <location>
        <begin position="550"/>
        <end position="629"/>
    </location>
</feature>
<dbReference type="InterPro" id="IPR020845">
    <property type="entry name" value="AMP-binding_CS"/>
</dbReference>
<feature type="domain" description="Acetyl-coenzyme A synthetase N-terminal" evidence="9">
    <location>
        <begin position="47"/>
        <end position="103"/>
    </location>
</feature>
<evidence type="ECO:0000256" key="2">
    <source>
        <dbReference type="ARBA" id="ARBA00013275"/>
    </source>
</evidence>
<evidence type="ECO:0000259" key="8">
    <source>
        <dbReference type="Pfam" id="PF13193"/>
    </source>
</evidence>
<reference evidence="10" key="2">
    <citation type="submission" date="2022-05" db="EMBL/GenBank/DDBJ databases">
        <authorList>
            <person name="Kim J.-S."/>
            <person name="Lee K."/>
            <person name="Suh M."/>
            <person name="Eom M."/>
            <person name="Kim J.-S."/>
            <person name="Kim D.-S."/>
            <person name="Ko S.-H."/>
            <person name="Shin Y."/>
            <person name="Lee J.-S."/>
        </authorList>
    </citation>
    <scope>NUCLEOTIDE SEQUENCE</scope>
    <source>
        <strain evidence="10">N237</strain>
    </source>
</reference>
<sequence>MTSDAAIAGPQERGFERADVVWRPSAQVAGSSRLSALMRAHGIETFQELHQRSVSDPDWFWDAAVKDLGVDFYQPYERVQNTSRGLAWTTWWEGAKLNVVHSCLDRYAGTPTDLKTALIWEGESGEVRTRTYAELRQSVDDLAAGMRVLGVAVGDRVGVFMPMIPEVAVAVLACAKIGAVLVPVFSGYGADALAARLRDCGASMLICADGFSRRGSTVNMKAVADAAADECPALAAVVTVPHAGLAPGPQSDRDHQWSQVLASGHAAPTVTEQLDPEATLMIIYTSGTTGPPKGAVHTHGGFPVKGLSDMAYAFDVGASDTVFWFTDIGWMMGAWLIYGSLMAGSTMVMYEGTPDTPTPDRLWQLIEAHKVTVFGVSPTLIRSLMTTNAAGPAAYDLSSLRVVGATGELWDTQSWMWCFDEVCGGQIPLINYAGGTELSGGILCGNVLTPLRPKSFSAPMLGMAADVVDEDGVPVRNALGELVVRSATPGMTRGFWHDDERYLDTYWSRWPDVWVHGDWGYIDDTDGLWYLLGRSDDTIKVAGKRLGPAEVETVLNSHPNVLISAAVGVSDPVKGEKLICFVVARGAQPQDLSLLPAELADMVGSALGRPLRPAEVFLVPDLPRTRNSKIVRKAIRLAYGGVSNLDQSAIENPDSLQAIRECARGRAS</sequence>
<dbReference type="PROSITE" id="PS00455">
    <property type="entry name" value="AMP_BINDING"/>
    <property type="match status" value="1"/>
</dbReference>
<evidence type="ECO:0000256" key="5">
    <source>
        <dbReference type="ARBA" id="ARBA00022840"/>
    </source>
</evidence>
<proteinExistence type="inferred from homology"/>
<dbReference type="SUPFAM" id="SSF56801">
    <property type="entry name" value="Acetyl-CoA synthetase-like"/>
    <property type="match status" value="1"/>
</dbReference>
<accession>A0ABY4QZG9</accession>
<dbReference type="InterPro" id="IPR045851">
    <property type="entry name" value="AMP-bd_C_sf"/>
</dbReference>
<evidence type="ECO:0000313" key="10">
    <source>
        <dbReference type="EMBL" id="UQX88984.1"/>
    </source>
</evidence>
<evidence type="ECO:0000256" key="4">
    <source>
        <dbReference type="ARBA" id="ARBA00022741"/>
    </source>
</evidence>
<keyword evidence="11" id="KW-1185">Reference proteome</keyword>
<dbReference type="EMBL" id="CP097332">
    <property type="protein sequence ID" value="UQX88984.1"/>
    <property type="molecule type" value="Genomic_DNA"/>
</dbReference>
<dbReference type="Pfam" id="PF16177">
    <property type="entry name" value="ACAS_N"/>
    <property type="match status" value="1"/>
</dbReference>
<evidence type="ECO:0000256" key="1">
    <source>
        <dbReference type="ARBA" id="ARBA00006432"/>
    </source>
</evidence>
<dbReference type="InterPro" id="IPR032387">
    <property type="entry name" value="ACAS_N"/>
</dbReference>
<evidence type="ECO:0000259" key="9">
    <source>
        <dbReference type="Pfam" id="PF16177"/>
    </source>
</evidence>
<gene>
    <name evidence="10" type="ORF">M6D93_03050</name>
</gene>
<dbReference type="Proteomes" id="UP001056336">
    <property type="component" value="Chromosome"/>
</dbReference>
<name>A0ABY4QZG9_9ACTN</name>
<keyword evidence="4" id="KW-0547">Nucleotide-binding</keyword>
<keyword evidence="6" id="KW-0007">Acetylation</keyword>
<dbReference type="Pfam" id="PF13193">
    <property type="entry name" value="AMP-binding_C"/>
    <property type="match status" value="1"/>
</dbReference>
<evidence type="ECO:0000259" key="7">
    <source>
        <dbReference type="Pfam" id="PF00501"/>
    </source>
</evidence>
<dbReference type="EC" id="6.2.1.1" evidence="2"/>
<dbReference type="InterPro" id="IPR042099">
    <property type="entry name" value="ANL_N_sf"/>
</dbReference>
<feature type="domain" description="AMP-dependent synthetase/ligase" evidence="7">
    <location>
        <begin position="115"/>
        <end position="496"/>
    </location>
</feature>
<evidence type="ECO:0000256" key="3">
    <source>
        <dbReference type="ARBA" id="ARBA00022598"/>
    </source>
</evidence>